<evidence type="ECO:0000313" key="2">
    <source>
        <dbReference type="EMBL" id="KMT65204.1"/>
    </source>
</evidence>
<dbReference type="PROSITE" id="PS51257">
    <property type="entry name" value="PROKAR_LIPOPROTEIN"/>
    <property type="match status" value="1"/>
</dbReference>
<gene>
    <name evidence="2" type="ORF">XM47_10755</name>
</gene>
<keyword evidence="1" id="KW-0732">Signal</keyword>
<dbReference type="Proteomes" id="UP000037600">
    <property type="component" value="Unassembled WGS sequence"/>
</dbReference>
<dbReference type="AlphaFoldDB" id="A0A0J8GV72"/>
<protein>
    <recommendedName>
        <fullName evidence="4">LPP20 lipoprotein</fullName>
    </recommendedName>
</protein>
<feature type="chain" id="PRO_5005298563" description="LPP20 lipoprotein" evidence="1">
    <location>
        <begin position="24"/>
        <end position="345"/>
    </location>
</feature>
<proteinExistence type="predicted"/>
<dbReference type="EMBL" id="LAZL01000015">
    <property type="protein sequence ID" value="KMT65204.1"/>
    <property type="molecule type" value="Genomic_DNA"/>
</dbReference>
<reference evidence="2 3" key="1">
    <citation type="submission" date="2015-04" db="EMBL/GenBank/DDBJ databases">
        <title>Draft Genome Sequence of the Novel Agar-Digesting Marine Bacterium Q1.</title>
        <authorList>
            <person name="Li Y."/>
            <person name="Li D."/>
            <person name="Chen G."/>
            <person name="Du Z."/>
        </authorList>
    </citation>
    <scope>NUCLEOTIDE SEQUENCE [LARGE SCALE GENOMIC DNA]</scope>
    <source>
        <strain evidence="2 3">Q1</strain>
    </source>
</reference>
<accession>A0A0J8GV72</accession>
<feature type="signal peptide" evidence="1">
    <location>
        <begin position="1"/>
        <end position="23"/>
    </location>
</feature>
<comment type="caution">
    <text evidence="2">The sequence shown here is derived from an EMBL/GenBank/DDBJ whole genome shotgun (WGS) entry which is preliminary data.</text>
</comment>
<keyword evidence="3" id="KW-1185">Reference proteome</keyword>
<organism evidence="2 3">
    <name type="scientific">Catenovulum maritimum</name>
    <dbReference type="NCBI Taxonomy" id="1513271"/>
    <lineage>
        <taxon>Bacteria</taxon>
        <taxon>Pseudomonadati</taxon>
        <taxon>Pseudomonadota</taxon>
        <taxon>Gammaproteobacteria</taxon>
        <taxon>Alteromonadales</taxon>
        <taxon>Alteromonadaceae</taxon>
        <taxon>Catenovulum</taxon>
    </lineage>
</organism>
<name>A0A0J8GV72_9ALTE</name>
<dbReference type="Gene3D" id="3.10.28.20">
    <property type="entry name" value="Acetamidase/Formamidase-like domains"/>
    <property type="match status" value="1"/>
</dbReference>
<evidence type="ECO:0000256" key="1">
    <source>
        <dbReference type="SAM" id="SignalP"/>
    </source>
</evidence>
<dbReference type="RefSeq" id="WP_048692376.1">
    <property type="nucleotide sequence ID" value="NZ_KQ130490.1"/>
</dbReference>
<evidence type="ECO:0000313" key="3">
    <source>
        <dbReference type="Proteomes" id="UP000037600"/>
    </source>
</evidence>
<evidence type="ECO:0008006" key="4">
    <source>
        <dbReference type="Google" id="ProtNLM"/>
    </source>
</evidence>
<sequence>MLYRNIKITSLAAIFIISGCSSTGGSSLSTSNLTNQTFNESKFLTQVPSDNANYYYATGVGETVEIAKNKALSDIASRISVSIAGSLTSESSLTALNDQFSSSEKTVSTVKAVAKEIDFTGVSIVKKQQHNFNQYVLVEVDRNVLAQGQINKWQTTDSQIKHEMSIFDKSALFYGLKMSNQILGMIDKARAEISMVSLMLPSYSTTEDMQRYLSYQTKLREIKNKAVFHISADQNSMALSKLIKSYLSSENIKISDVSGNVNLELITQAKQRSFKTTNEKLKNMIMADRTTTIRVKNDSGVVISNNLIKTKATSNASLKDAIEQTKAYQYLIDKSGVLSFLSGKN</sequence>
<dbReference type="STRING" id="1513271.XM47_10755"/>